<dbReference type="EMBL" id="LR031877">
    <property type="protein sequence ID" value="VDD45454.1"/>
    <property type="molecule type" value="Genomic_DNA"/>
</dbReference>
<proteinExistence type="predicted"/>
<organism evidence="1">
    <name type="scientific">Brassica oleracea</name>
    <name type="common">Wild cabbage</name>
    <dbReference type="NCBI Taxonomy" id="3712"/>
    <lineage>
        <taxon>Eukaryota</taxon>
        <taxon>Viridiplantae</taxon>
        <taxon>Streptophyta</taxon>
        <taxon>Embryophyta</taxon>
        <taxon>Tracheophyta</taxon>
        <taxon>Spermatophyta</taxon>
        <taxon>Magnoliopsida</taxon>
        <taxon>eudicotyledons</taxon>
        <taxon>Gunneridae</taxon>
        <taxon>Pentapetalae</taxon>
        <taxon>rosids</taxon>
        <taxon>malvids</taxon>
        <taxon>Brassicales</taxon>
        <taxon>Brassicaceae</taxon>
        <taxon>Brassiceae</taxon>
        <taxon>Brassica</taxon>
    </lineage>
</organism>
<evidence type="ECO:0000313" key="1">
    <source>
        <dbReference type="EMBL" id="VDD45454.1"/>
    </source>
</evidence>
<reference evidence="1" key="1">
    <citation type="submission" date="2018-11" db="EMBL/GenBank/DDBJ databases">
        <authorList>
            <consortium name="Genoscope - CEA"/>
            <person name="William W."/>
        </authorList>
    </citation>
    <scope>NUCLEOTIDE SEQUENCE</scope>
</reference>
<accession>A0A3P6FD16</accession>
<protein>
    <submittedName>
        <fullName evidence="1">Uncharacterized protein</fullName>
    </submittedName>
</protein>
<sequence>MIPTLNSPRDGILAFLGLPGGRRVVGGRRWPFSPSTPNLYTTMLASSTDLMLPLYANAQYALLYNTSILLSTGSLPYIEAATACAQGIASESNCLQEQVFLSRSTR</sequence>
<dbReference type="AlphaFoldDB" id="A0A3P6FD16"/>
<name>A0A3P6FD16_BRAOL</name>
<gene>
    <name evidence="1" type="ORF">BOLC5T33001H</name>
</gene>